<dbReference type="InterPro" id="IPR036397">
    <property type="entry name" value="RNaseH_sf"/>
</dbReference>
<protein>
    <submittedName>
        <fullName evidence="2">Exonuclease</fullName>
    </submittedName>
</protein>
<accession>A0AAU8HXU8</accession>
<sequence length="192" mass="22090">MQTCIGIDIETTDTKKTAKILSIGAVVYEVCSSTYPFSVLDSFYVNVEPKSYKPYGNKFTTSVDTMEFWLDNPEAFILLQKDRHNIREALEKLTNWYREMRDMHGGIDCVVGKPSHFDIAIIENAYEALGEESQIPWTHRQVRCLRTIYDTLNFDQNTVPFVGVQHNALDDATWQARGHYAAITNRQITKLE</sequence>
<keyword evidence="2" id="KW-0540">Nuclease</keyword>
<dbReference type="InterPro" id="IPR033390">
    <property type="entry name" value="Rv2179c-like"/>
</dbReference>
<dbReference type="SUPFAM" id="SSF53098">
    <property type="entry name" value="Ribonuclease H-like"/>
    <property type="match status" value="1"/>
</dbReference>
<proteinExistence type="predicted"/>
<dbReference type="Gene3D" id="3.30.420.10">
    <property type="entry name" value="Ribonuclease H-like superfamily/Ribonuclease H"/>
    <property type="match status" value="1"/>
</dbReference>
<evidence type="ECO:0000313" key="2">
    <source>
        <dbReference type="EMBL" id="XCI77464.1"/>
    </source>
</evidence>
<keyword evidence="2" id="KW-0378">Hydrolase</keyword>
<organism evidence="2">
    <name type="scientific">Rhizobium phage LG08</name>
    <dbReference type="NCBI Taxonomy" id="3129229"/>
    <lineage>
        <taxon>Viruses</taxon>
        <taxon>Duplodnaviria</taxon>
        <taxon>Heunggongvirae</taxon>
        <taxon>Uroviricota</taxon>
        <taxon>Caudoviricetes</taxon>
    </lineage>
</organism>
<evidence type="ECO:0000259" key="1">
    <source>
        <dbReference type="Pfam" id="PF16473"/>
    </source>
</evidence>
<dbReference type="GO" id="GO:0004527">
    <property type="term" value="F:exonuclease activity"/>
    <property type="evidence" value="ECO:0007669"/>
    <property type="project" value="UniProtKB-KW"/>
</dbReference>
<feature type="domain" description="3'-5' exoribonuclease Rv2179c-like" evidence="1">
    <location>
        <begin position="6"/>
        <end position="177"/>
    </location>
</feature>
<dbReference type="EMBL" id="PP429226">
    <property type="protein sequence ID" value="XCI77464.1"/>
    <property type="molecule type" value="Genomic_DNA"/>
</dbReference>
<keyword evidence="2" id="KW-0269">Exonuclease</keyword>
<dbReference type="GO" id="GO:0003676">
    <property type="term" value="F:nucleic acid binding"/>
    <property type="evidence" value="ECO:0007669"/>
    <property type="project" value="InterPro"/>
</dbReference>
<reference evidence="2" key="1">
    <citation type="submission" date="2024-03" db="EMBL/GenBank/DDBJ databases">
        <authorList>
            <person name="Chantapakul B."/>
            <person name="Wang S."/>
        </authorList>
    </citation>
    <scope>NUCLEOTIDE SEQUENCE</scope>
</reference>
<dbReference type="Pfam" id="PF16473">
    <property type="entry name" value="Rv2179c-like"/>
    <property type="match status" value="1"/>
</dbReference>
<name>A0AAU8HXU8_9CAUD</name>
<dbReference type="InterPro" id="IPR012337">
    <property type="entry name" value="RNaseH-like_sf"/>
</dbReference>
<gene>
    <name evidence="2" type="ORF">LDCGVIBL_CDS0106</name>
</gene>